<dbReference type="InterPro" id="IPR027417">
    <property type="entry name" value="P-loop_NTPase"/>
</dbReference>
<dbReference type="Pfam" id="PF00903">
    <property type="entry name" value="Glyoxalase"/>
    <property type="match status" value="1"/>
</dbReference>
<feature type="compositionally biased region" description="Basic and acidic residues" evidence="1">
    <location>
        <begin position="182"/>
        <end position="191"/>
    </location>
</feature>
<gene>
    <name evidence="3" type="ordered locus">Hoch_4373</name>
</gene>
<dbReference type="KEGG" id="hoh:Hoch_4373"/>
<dbReference type="EMBL" id="CP001804">
    <property type="protein sequence ID" value="ACY16867.1"/>
    <property type="molecule type" value="Genomic_DNA"/>
</dbReference>
<keyword evidence="4" id="KW-1185">Reference proteome</keyword>
<sequence length="368" mass="40943">MDRNRDTSSELVPLLVVQRAADAIAFYVRALGAKVLARYEHGAARHLSHADLALAGACFSLTEELRAWNSDAPPSLGGSPVVLQLCVDDAAAVLAAMEDAGARAVFPLQELLGERMARVRDPFGHIWLVRQRLEALSNADIQRQRDALYAQFQTAAAASGAAQSARITKEPTIRDSPASRQALDRVEPTDDARWARPPGCIHLVIGPVGAGKSTFARKLAHEHAAVRLTLDAWMAELFRPDRPEREHERMAWYRERTARCIEQIWATAREASECGIDAVLEIGLLQRDEREQMYQRIAAAECDMLVYVLDADRDVRRARVEARNRDRGATFSMVVPPAIFDYASDLWEAPDASECEGRDIRFFRTDAA</sequence>
<dbReference type="PANTHER" id="PTHR34109">
    <property type="entry name" value="BNAUNNG04460D PROTEIN-RELATED"/>
    <property type="match status" value="1"/>
</dbReference>
<dbReference type="RefSeq" id="WP_012829465.1">
    <property type="nucleotide sequence ID" value="NC_013440.1"/>
</dbReference>
<dbReference type="HOGENOM" id="CLU_751778_0_0_7"/>
<feature type="domain" description="VOC" evidence="2">
    <location>
        <begin position="8"/>
        <end position="132"/>
    </location>
</feature>
<dbReference type="InterPro" id="IPR029068">
    <property type="entry name" value="Glyas_Bleomycin-R_OHBP_Dase"/>
</dbReference>
<reference evidence="3 4" key="1">
    <citation type="journal article" date="2010" name="Stand. Genomic Sci.">
        <title>Complete genome sequence of Haliangium ochraceum type strain (SMP-2).</title>
        <authorList>
            <consortium name="US DOE Joint Genome Institute (JGI-PGF)"/>
            <person name="Ivanova N."/>
            <person name="Daum C."/>
            <person name="Lang E."/>
            <person name="Abt B."/>
            <person name="Kopitz M."/>
            <person name="Saunders E."/>
            <person name="Lapidus A."/>
            <person name="Lucas S."/>
            <person name="Glavina Del Rio T."/>
            <person name="Nolan M."/>
            <person name="Tice H."/>
            <person name="Copeland A."/>
            <person name="Cheng J.F."/>
            <person name="Chen F."/>
            <person name="Bruce D."/>
            <person name="Goodwin L."/>
            <person name="Pitluck S."/>
            <person name="Mavromatis K."/>
            <person name="Pati A."/>
            <person name="Mikhailova N."/>
            <person name="Chen A."/>
            <person name="Palaniappan K."/>
            <person name="Land M."/>
            <person name="Hauser L."/>
            <person name="Chang Y.J."/>
            <person name="Jeffries C.D."/>
            <person name="Detter J.C."/>
            <person name="Brettin T."/>
            <person name="Rohde M."/>
            <person name="Goker M."/>
            <person name="Bristow J."/>
            <person name="Markowitz V."/>
            <person name="Eisen J.A."/>
            <person name="Hugenholtz P."/>
            <person name="Kyrpides N.C."/>
            <person name="Klenk H.P."/>
        </authorList>
    </citation>
    <scope>NUCLEOTIDE SEQUENCE [LARGE SCALE GENOMIC DNA]</scope>
    <source>
        <strain evidence="4">DSM 14365 / CIP 107738 / JCM 11303 / AJ 13395 / SMP-2</strain>
    </source>
</reference>
<dbReference type="Gene3D" id="3.40.50.300">
    <property type="entry name" value="P-loop containing nucleotide triphosphate hydrolases"/>
    <property type="match status" value="1"/>
</dbReference>
<keyword evidence="3" id="KW-0223">Dioxygenase</keyword>
<evidence type="ECO:0000259" key="2">
    <source>
        <dbReference type="PROSITE" id="PS51819"/>
    </source>
</evidence>
<evidence type="ECO:0000256" key="1">
    <source>
        <dbReference type="SAM" id="MobiDB-lite"/>
    </source>
</evidence>
<evidence type="ECO:0000313" key="4">
    <source>
        <dbReference type="Proteomes" id="UP000001880"/>
    </source>
</evidence>
<accession>D0LMG1</accession>
<feature type="region of interest" description="Disordered" evidence="1">
    <location>
        <begin position="160"/>
        <end position="191"/>
    </location>
</feature>
<dbReference type="Gene3D" id="3.10.180.10">
    <property type="entry name" value="2,3-Dihydroxybiphenyl 1,2-Dioxygenase, domain 1"/>
    <property type="match status" value="1"/>
</dbReference>
<dbReference type="eggNOG" id="COG0645">
    <property type="taxonomic scope" value="Bacteria"/>
</dbReference>
<dbReference type="CDD" id="cd00882">
    <property type="entry name" value="Ras_like_GTPase"/>
    <property type="match status" value="1"/>
</dbReference>
<name>D0LMG1_HALO1</name>
<dbReference type="Proteomes" id="UP000001880">
    <property type="component" value="Chromosome"/>
</dbReference>
<dbReference type="AlphaFoldDB" id="D0LMG1"/>
<protein>
    <submittedName>
        <fullName evidence="3">Glyoxalase/bleomycin resistance protein/dioxygenase</fullName>
    </submittedName>
</protein>
<organism evidence="3 4">
    <name type="scientific">Haliangium ochraceum (strain DSM 14365 / JCM 11303 / SMP-2)</name>
    <dbReference type="NCBI Taxonomy" id="502025"/>
    <lineage>
        <taxon>Bacteria</taxon>
        <taxon>Pseudomonadati</taxon>
        <taxon>Myxococcota</taxon>
        <taxon>Polyangia</taxon>
        <taxon>Haliangiales</taxon>
        <taxon>Kofleriaceae</taxon>
        <taxon>Haliangium</taxon>
    </lineage>
</organism>
<dbReference type="InterPro" id="IPR004360">
    <property type="entry name" value="Glyas_Fos-R_dOase_dom"/>
</dbReference>
<dbReference type="GO" id="GO:0051213">
    <property type="term" value="F:dioxygenase activity"/>
    <property type="evidence" value="ECO:0007669"/>
    <property type="project" value="UniProtKB-KW"/>
</dbReference>
<dbReference type="STRING" id="502025.Hoch_4373"/>
<evidence type="ECO:0000313" key="3">
    <source>
        <dbReference type="EMBL" id="ACY16867.1"/>
    </source>
</evidence>
<proteinExistence type="predicted"/>
<dbReference type="Pfam" id="PF13671">
    <property type="entry name" value="AAA_33"/>
    <property type="match status" value="1"/>
</dbReference>
<keyword evidence="3" id="KW-0560">Oxidoreductase</keyword>
<dbReference type="SUPFAM" id="SSF52540">
    <property type="entry name" value="P-loop containing nucleoside triphosphate hydrolases"/>
    <property type="match status" value="1"/>
</dbReference>
<dbReference type="SUPFAM" id="SSF54593">
    <property type="entry name" value="Glyoxalase/Bleomycin resistance protein/Dihydroxybiphenyl dioxygenase"/>
    <property type="match status" value="1"/>
</dbReference>
<dbReference type="eggNOG" id="COG2764">
    <property type="taxonomic scope" value="Bacteria"/>
</dbReference>
<dbReference type="PROSITE" id="PS51819">
    <property type="entry name" value="VOC"/>
    <property type="match status" value="1"/>
</dbReference>
<dbReference type="PANTHER" id="PTHR34109:SF1">
    <property type="entry name" value="VOC DOMAIN-CONTAINING PROTEIN"/>
    <property type="match status" value="1"/>
</dbReference>
<dbReference type="InterPro" id="IPR037523">
    <property type="entry name" value="VOC_core"/>
</dbReference>